<dbReference type="GO" id="GO:0042981">
    <property type="term" value="P:regulation of apoptotic process"/>
    <property type="evidence" value="ECO:0007669"/>
    <property type="project" value="InterPro"/>
</dbReference>
<dbReference type="SUPFAM" id="SSF47986">
    <property type="entry name" value="DEATH domain"/>
    <property type="match status" value="1"/>
</dbReference>
<feature type="domain" description="DED" evidence="1">
    <location>
        <begin position="14"/>
        <end position="82"/>
    </location>
</feature>
<dbReference type="Gene3D" id="1.10.533.10">
    <property type="entry name" value="Death Domain, Fas"/>
    <property type="match status" value="1"/>
</dbReference>
<dbReference type="PROSITE" id="PS50168">
    <property type="entry name" value="DED"/>
    <property type="match status" value="1"/>
</dbReference>
<dbReference type="InterPro" id="IPR011029">
    <property type="entry name" value="DEATH-like_dom_sf"/>
</dbReference>
<reference evidence="2 3" key="1">
    <citation type="journal article" date="2017" name="PLoS Biol.">
        <title>The sea cucumber genome provides insights into morphological evolution and visceral regeneration.</title>
        <authorList>
            <person name="Zhang X."/>
            <person name="Sun L."/>
            <person name="Yuan J."/>
            <person name="Sun Y."/>
            <person name="Gao Y."/>
            <person name="Zhang L."/>
            <person name="Li S."/>
            <person name="Dai H."/>
            <person name="Hamel J.F."/>
            <person name="Liu C."/>
            <person name="Yu Y."/>
            <person name="Liu S."/>
            <person name="Lin W."/>
            <person name="Guo K."/>
            <person name="Jin S."/>
            <person name="Xu P."/>
            <person name="Storey K.B."/>
            <person name="Huan P."/>
            <person name="Zhang T."/>
            <person name="Zhou Y."/>
            <person name="Zhang J."/>
            <person name="Lin C."/>
            <person name="Li X."/>
            <person name="Xing L."/>
            <person name="Huo D."/>
            <person name="Sun M."/>
            <person name="Wang L."/>
            <person name="Mercier A."/>
            <person name="Li F."/>
            <person name="Yang H."/>
            <person name="Xiang J."/>
        </authorList>
    </citation>
    <scope>NUCLEOTIDE SEQUENCE [LARGE SCALE GENOMIC DNA]</scope>
    <source>
        <strain evidence="2">Shaxun</strain>
        <tissue evidence="2">Muscle</tissue>
    </source>
</reference>
<dbReference type="EMBL" id="MRZV01000546">
    <property type="protein sequence ID" value="PIK48000.1"/>
    <property type="molecule type" value="Genomic_DNA"/>
</dbReference>
<gene>
    <name evidence="2" type="ORF">BSL78_15148</name>
</gene>
<comment type="caution">
    <text evidence="2">The sequence shown here is derived from an EMBL/GenBank/DDBJ whole genome shotgun (WGS) entry which is preliminary data.</text>
</comment>
<dbReference type="InterPro" id="IPR001875">
    <property type="entry name" value="DED_dom"/>
</dbReference>
<evidence type="ECO:0000259" key="1">
    <source>
        <dbReference type="PROSITE" id="PS50168"/>
    </source>
</evidence>
<dbReference type="AlphaFoldDB" id="A0A2G8KJ64"/>
<evidence type="ECO:0000313" key="2">
    <source>
        <dbReference type="EMBL" id="PIK48000.1"/>
    </source>
</evidence>
<name>A0A2G8KJ64_STIJA</name>
<dbReference type="Proteomes" id="UP000230750">
    <property type="component" value="Unassembled WGS sequence"/>
</dbReference>
<organism evidence="2 3">
    <name type="scientific">Stichopus japonicus</name>
    <name type="common">Sea cucumber</name>
    <dbReference type="NCBI Taxonomy" id="307972"/>
    <lineage>
        <taxon>Eukaryota</taxon>
        <taxon>Metazoa</taxon>
        <taxon>Echinodermata</taxon>
        <taxon>Eleutherozoa</taxon>
        <taxon>Echinozoa</taxon>
        <taxon>Holothuroidea</taxon>
        <taxon>Aspidochirotacea</taxon>
        <taxon>Aspidochirotida</taxon>
        <taxon>Stichopodidae</taxon>
        <taxon>Apostichopus</taxon>
    </lineage>
</organism>
<evidence type="ECO:0000313" key="3">
    <source>
        <dbReference type="Proteomes" id="UP000230750"/>
    </source>
</evidence>
<accession>A0A2G8KJ64</accession>
<protein>
    <recommendedName>
        <fullName evidence="1">DED domain-containing protein</fullName>
    </recommendedName>
</protein>
<keyword evidence="3" id="KW-1185">Reference proteome</keyword>
<sequence length="256" mass="29301">MDTAALKHGSSEQTFREVLVDVGKVLSADDVELIAFECGIFSRGERGKIHDGVELMQAMYDKEFVTQENISELFEILSRRNLNQACFFLRNYERELTSQLDAAKDHILTAKELIHQQEDLKEDYVEHAKGEIRRQFRRVHSNVDNKRHELIAICLQVKNINERDYSQHLSTIDSYCNEMGLIAENGVLESNTSLIGAVSNYARYGKNTQRMMELSKGLTNEIAAVKKQNVGIVCRRVHNDSIYGTLKLTNKVEVLY</sequence>
<proteinExistence type="predicted"/>